<dbReference type="Pfam" id="PF00990">
    <property type="entry name" value="GGDEF"/>
    <property type="match status" value="1"/>
</dbReference>
<keyword evidence="4" id="KW-0812">Transmembrane</keyword>
<accession>A0A939DQI7</accession>
<protein>
    <recommendedName>
        <fullName evidence="2">diguanylate cyclase</fullName>
        <ecNumber evidence="2">2.7.7.65</ecNumber>
    </recommendedName>
</protein>
<feature type="transmembrane region" description="Helical" evidence="4">
    <location>
        <begin position="6"/>
        <end position="28"/>
    </location>
</feature>
<gene>
    <name evidence="6" type="ORF">J0A66_17030</name>
</gene>
<dbReference type="PANTHER" id="PTHR45138:SF9">
    <property type="entry name" value="DIGUANYLATE CYCLASE DGCM-RELATED"/>
    <property type="match status" value="1"/>
</dbReference>
<dbReference type="SUPFAM" id="SSF55073">
    <property type="entry name" value="Nucleotide cyclase"/>
    <property type="match status" value="1"/>
</dbReference>
<evidence type="ECO:0000256" key="2">
    <source>
        <dbReference type="ARBA" id="ARBA00012528"/>
    </source>
</evidence>
<dbReference type="Gene3D" id="3.30.70.270">
    <property type="match status" value="1"/>
</dbReference>
<reference evidence="6" key="1">
    <citation type="submission" date="2021-03" db="EMBL/GenBank/DDBJ databases">
        <title>novel species isolated from a fishpond in China.</title>
        <authorList>
            <person name="Lu H."/>
            <person name="Cai Z."/>
        </authorList>
    </citation>
    <scope>NUCLEOTIDE SEQUENCE</scope>
    <source>
        <strain evidence="6">JCM 30855</strain>
    </source>
</reference>
<feature type="transmembrane region" description="Helical" evidence="4">
    <location>
        <begin position="267"/>
        <end position="285"/>
    </location>
</feature>
<keyword evidence="4" id="KW-1133">Transmembrane helix</keyword>
<evidence type="ECO:0000313" key="7">
    <source>
        <dbReference type="Proteomes" id="UP000664654"/>
    </source>
</evidence>
<dbReference type="EC" id="2.7.7.65" evidence="2"/>
<dbReference type="NCBIfam" id="TIGR00254">
    <property type="entry name" value="GGDEF"/>
    <property type="match status" value="1"/>
</dbReference>
<feature type="domain" description="GGDEF" evidence="5">
    <location>
        <begin position="419"/>
        <end position="551"/>
    </location>
</feature>
<dbReference type="InterPro" id="IPR043128">
    <property type="entry name" value="Rev_trsase/Diguanyl_cyclase"/>
</dbReference>
<feature type="transmembrane region" description="Helical" evidence="4">
    <location>
        <begin position="291"/>
        <end position="313"/>
    </location>
</feature>
<proteinExistence type="predicted"/>
<keyword evidence="7" id="KW-1185">Reference proteome</keyword>
<evidence type="ECO:0000256" key="3">
    <source>
        <dbReference type="ARBA" id="ARBA00034247"/>
    </source>
</evidence>
<evidence type="ECO:0000313" key="6">
    <source>
        <dbReference type="EMBL" id="MBN7826940.1"/>
    </source>
</evidence>
<evidence type="ECO:0000256" key="4">
    <source>
        <dbReference type="SAM" id="Phobius"/>
    </source>
</evidence>
<dbReference type="InterPro" id="IPR011623">
    <property type="entry name" value="7TMR_DISM_rcpt_extracell_dom1"/>
</dbReference>
<comment type="cofactor">
    <cofactor evidence="1">
        <name>Mg(2+)</name>
        <dbReference type="ChEBI" id="CHEBI:18420"/>
    </cofactor>
</comment>
<dbReference type="FunFam" id="3.30.70.270:FF:000001">
    <property type="entry name" value="Diguanylate cyclase domain protein"/>
    <property type="match status" value="1"/>
</dbReference>
<feature type="transmembrane region" description="Helical" evidence="4">
    <location>
        <begin position="325"/>
        <end position="345"/>
    </location>
</feature>
<comment type="catalytic activity">
    <reaction evidence="3">
        <text>2 GTP = 3',3'-c-di-GMP + 2 diphosphate</text>
        <dbReference type="Rhea" id="RHEA:24898"/>
        <dbReference type="ChEBI" id="CHEBI:33019"/>
        <dbReference type="ChEBI" id="CHEBI:37565"/>
        <dbReference type="ChEBI" id="CHEBI:58805"/>
        <dbReference type="EC" id="2.7.7.65"/>
    </reaction>
</comment>
<dbReference type="PROSITE" id="PS50887">
    <property type="entry name" value="GGDEF"/>
    <property type="match status" value="1"/>
</dbReference>
<name>A0A939DQI7_9ALTE</name>
<dbReference type="Proteomes" id="UP000664654">
    <property type="component" value="Unassembled WGS sequence"/>
</dbReference>
<evidence type="ECO:0000256" key="1">
    <source>
        <dbReference type="ARBA" id="ARBA00001946"/>
    </source>
</evidence>
<sequence>MGNQRHVGWIWLELAILVSLFGFVIGLLPDTHMERADATFCSPKLYASETPPGLTDIPPSSPALSGPVKLSKQPKSQQFVISLAGCPDPVQVISLDLFWFKHLALYPMDERGSPGPALPRHGRQASRAIAFALPAQTTYLLLEALPAQASVLHVSAWSETSFLQSTQNTRLYYTGLFAAFLTLTLVNTLVFLRSRDRDYARYLPFLYSNLLFLFLSEGVYRLIPGWSLGVAHWYLWTAAALTVFFANRFIIRFSGIAAYYPRISRYLLRYPAWLALASVPLTLLHQSLGSGILQLTSLWLSVATMGALGMMLFNRRGGYPAEYLFTAWASVCLAVGIRVLYGLGLVELNALVIYGVAIASLFETLLLSMALGYKMVELKNRELDQYKRATTDELTQLPNRRALKEIGQTLFNECRDKDSRLVVALIDLDHFKRINDTHGHAIGDAVLQIVGRKLKGALRQQDLLGRYGGEEFLCLMPATEQSAAEYVMTRLIQNLGSEPISVDKIPVRVTFSVGITSVLSTDHHLDDAIGRADKALYEAKHQGRARVAVLA</sequence>
<dbReference type="Pfam" id="PF07695">
    <property type="entry name" value="7TMR-DISM_7TM"/>
    <property type="match status" value="1"/>
</dbReference>
<dbReference type="CDD" id="cd01949">
    <property type="entry name" value="GGDEF"/>
    <property type="match status" value="1"/>
</dbReference>
<comment type="caution">
    <text evidence="6">The sequence shown here is derived from an EMBL/GenBank/DDBJ whole genome shotgun (WGS) entry which is preliminary data.</text>
</comment>
<evidence type="ECO:0000259" key="5">
    <source>
        <dbReference type="PROSITE" id="PS50887"/>
    </source>
</evidence>
<feature type="transmembrane region" description="Helical" evidence="4">
    <location>
        <begin position="171"/>
        <end position="192"/>
    </location>
</feature>
<dbReference type="InterPro" id="IPR029787">
    <property type="entry name" value="Nucleotide_cyclase"/>
</dbReference>
<dbReference type="AlphaFoldDB" id="A0A939DQI7"/>
<dbReference type="SMART" id="SM00267">
    <property type="entry name" value="GGDEF"/>
    <property type="match status" value="1"/>
</dbReference>
<dbReference type="InterPro" id="IPR000160">
    <property type="entry name" value="GGDEF_dom"/>
</dbReference>
<feature type="transmembrane region" description="Helical" evidence="4">
    <location>
        <begin position="351"/>
        <end position="373"/>
    </location>
</feature>
<feature type="transmembrane region" description="Helical" evidence="4">
    <location>
        <begin position="235"/>
        <end position="260"/>
    </location>
</feature>
<organism evidence="6 7">
    <name type="scientific">Bowmanella dokdonensis</name>
    <dbReference type="NCBI Taxonomy" id="751969"/>
    <lineage>
        <taxon>Bacteria</taxon>
        <taxon>Pseudomonadati</taxon>
        <taxon>Pseudomonadota</taxon>
        <taxon>Gammaproteobacteria</taxon>
        <taxon>Alteromonadales</taxon>
        <taxon>Alteromonadaceae</taxon>
        <taxon>Bowmanella</taxon>
    </lineage>
</organism>
<dbReference type="PANTHER" id="PTHR45138">
    <property type="entry name" value="REGULATORY COMPONENTS OF SENSORY TRANSDUCTION SYSTEM"/>
    <property type="match status" value="1"/>
</dbReference>
<dbReference type="EMBL" id="JAFKCV010000012">
    <property type="protein sequence ID" value="MBN7826940.1"/>
    <property type="molecule type" value="Genomic_DNA"/>
</dbReference>
<dbReference type="GO" id="GO:0052621">
    <property type="term" value="F:diguanylate cyclase activity"/>
    <property type="evidence" value="ECO:0007669"/>
    <property type="project" value="UniProtKB-EC"/>
</dbReference>
<keyword evidence="4" id="KW-0472">Membrane</keyword>
<dbReference type="RefSeq" id="WP_206575054.1">
    <property type="nucleotide sequence ID" value="NZ_JAFKCV010000012.1"/>
</dbReference>
<feature type="transmembrane region" description="Helical" evidence="4">
    <location>
        <begin position="204"/>
        <end position="223"/>
    </location>
</feature>
<dbReference type="InterPro" id="IPR050469">
    <property type="entry name" value="Diguanylate_Cyclase"/>
</dbReference>